<evidence type="ECO:0000313" key="3">
    <source>
        <dbReference type="EMBL" id="RDK87153.1"/>
    </source>
</evidence>
<dbReference type="SUPFAM" id="SSF51556">
    <property type="entry name" value="Metallo-dependent hydrolases"/>
    <property type="match status" value="1"/>
</dbReference>
<keyword evidence="3" id="KW-0378">Hydrolase</keyword>
<comment type="caution">
    <text evidence="3">The sequence shown here is derived from an EMBL/GenBank/DDBJ whole genome shotgun (WGS) entry which is preliminary data.</text>
</comment>
<dbReference type="Gene3D" id="3.20.20.140">
    <property type="entry name" value="Metal-dependent hydrolases"/>
    <property type="match status" value="2"/>
</dbReference>
<keyword evidence="4" id="KW-1185">Reference proteome</keyword>
<dbReference type="PANTHER" id="PTHR36842">
    <property type="entry name" value="PROTEIN TOLB HOMOLOG"/>
    <property type="match status" value="1"/>
</dbReference>
<dbReference type="Proteomes" id="UP000255317">
    <property type="component" value="Unassembled WGS sequence"/>
</dbReference>
<dbReference type="SUPFAM" id="SSF51338">
    <property type="entry name" value="Composite domain of metallo-dependent hydrolases"/>
    <property type="match status" value="1"/>
</dbReference>
<organism evidence="3 4">
    <name type="scientific">Marinirhabdus gelatinilytica</name>
    <dbReference type="NCBI Taxonomy" id="1703343"/>
    <lineage>
        <taxon>Bacteria</taxon>
        <taxon>Pseudomonadati</taxon>
        <taxon>Bacteroidota</taxon>
        <taxon>Flavobacteriia</taxon>
        <taxon>Flavobacteriales</taxon>
        <taxon>Flavobacteriaceae</taxon>
    </lineage>
</organism>
<sequence>MYFRHPIYTNMKHTLSFLIFSLCIITAGYSQKNKKKDKDKDEQKTEWDVANPGKDFNFKTHTFTTDEGTWMNLDVSPDGQTILFDMLGDIYSLPITGGKATVLRSGIPFEVQPRFSPDGNKISFTSDAGGGDNIWVMDTDGSNPKQVTEEDFRLLNNAVWMPDGNYLIARKHFTSGRSLGAGELWQYHITGGSGLQLTERKNDQQDVNEPYVSNDGKYLYYSEDMYPGGFFKYNKDPNSQIYVIKRYNFEDGTTETITGGPGGAARPTLSPDGKKLAFVKRVREKSVLYVHDLESGEEWPLYDKLNKDQQEAWAIFGVYPNFDWMPNNTEIVFWSGGKINKIDINTLNVAEIPFTAKVKIDLAETVYTKSRINTESVTPKVIRDAVTAPNGKFLIFNALGYIWRKDLPDGTPKRITTGTDFEFEPTISPDGSKIAYVSWNDLEKGAIFMAPTAGGSPTKITSSKGIYRTPSFSQNGRKLLFRKEKGNGDQGFTFSKKPGIYSIDVDGKNERFITEKGEHPSYSSDGKRIFLQTGGTYFGELTKKLISVNLEGNDEKEHLISKYANRIVPSPDNKWVAFSNLHKVYVAPLVLNGKPITLDGKSNSVPVQQVARDAGVNIHWSPNSKKVMWTLGDEYFNNTLQEKFSFVKGGAETPSEMPESGLKIGLEASADKPTGTIAFTNATIITMEGDEVLEHATIVIENNMIKNIGQKISIPAGAKIYDVQGKTIMPGLVDAHAHIGAFRPGIPAQQNWQFMANLAYGVTTAHDPSANTETVFTLSELQKTGGLVGPRLFSTGFILYGADGDFKAVINNIEDARSSIKRTKAFGAKSVKSYNQPRREQRQQVLQAAREQGINVVPEGGSTFFHNISMVIDGHTGVEHNIPVAPVYKDILEVWAKSGTGYTPTLIVNYGGLNGEYYYYQRDNVWENEKLLTFTPRSVIDSRSRHRTMVPQKEYENGHILVSKTAKQLSDAGVKVNMGAHGQLQGLGAHWETWMLAAGGMSNLEALKTATINAAEYIGAGEDVGSLKAGKLADLIILEQNPLEDIENTNTVEMVMINGRLYDADTMNEIGNNPKERKQFWWEDSKQSEAFPWHQESNSFMHSGCNH</sequence>
<feature type="domain" description="Amidohydrolase-related" evidence="2">
    <location>
        <begin position="727"/>
        <end position="1061"/>
    </location>
</feature>
<dbReference type="EMBL" id="QRAO01000002">
    <property type="protein sequence ID" value="RDK87153.1"/>
    <property type="molecule type" value="Genomic_DNA"/>
</dbReference>
<comment type="similarity">
    <text evidence="1">Belongs to the TolB family.</text>
</comment>
<dbReference type="InterPro" id="IPR011042">
    <property type="entry name" value="6-blade_b-propeller_TolB-like"/>
</dbReference>
<dbReference type="PANTHER" id="PTHR36842:SF1">
    <property type="entry name" value="PROTEIN TOLB"/>
    <property type="match status" value="1"/>
</dbReference>
<dbReference type="Gene3D" id="2.120.10.30">
    <property type="entry name" value="TolB, C-terminal domain"/>
    <property type="match status" value="3"/>
</dbReference>
<dbReference type="AlphaFoldDB" id="A0A370QFL3"/>
<gene>
    <name evidence="3" type="ORF">C8D94_102335</name>
</gene>
<dbReference type="InterPro" id="IPR011059">
    <property type="entry name" value="Metal-dep_hydrolase_composite"/>
</dbReference>
<proteinExistence type="inferred from homology"/>
<dbReference type="Pfam" id="PF01979">
    <property type="entry name" value="Amidohydro_1"/>
    <property type="match status" value="1"/>
</dbReference>
<name>A0A370QFL3_9FLAO</name>
<dbReference type="Gene3D" id="2.30.40.10">
    <property type="entry name" value="Urease, subunit C, domain 1"/>
    <property type="match status" value="2"/>
</dbReference>
<evidence type="ECO:0000259" key="2">
    <source>
        <dbReference type="Pfam" id="PF01979"/>
    </source>
</evidence>
<dbReference type="InterPro" id="IPR011659">
    <property type="entry name" value="WD40"/>
</dbReference>
<reference evidence="3 4" key="1">
    <citation type="submission" date="2018-07" db="EMBL/GenBank/DDBJ databases">
        <title>Genomic Encyclopedia of Type Strains, Phase IV (KMG-IV): sequencing the most valuable type-strain genomes for metagenomic binning, comparative biology and taxonomic classification.</title>
        <authorList>
            <person name="Goeker M."/>
        </authorList>
    </citation>
    <scope>NUCLEOTIDE SEQUENCE [LARGE SCALE GENOMIC DNA]</scope>
    <source>
        <strain evidence="3 4">DSM 101478</strain>
    </source>
</reference>
<evidence type="ECO:0000256" key="1">
    <source>
        <dbReference type="ARBA" id="ARBA00009820"/>
    </source>
</evidence>
<accession>A0A370QFL3</accession>
<evidence type="ECO:0000313" key="4">
    <source>
        <dbReference type="Proteomes" id="UP000255317"/>
    </source>
</evidence>
<protein>
    <submittedName>
        <fullName evidence="3">Imidazolonepropionase-like amidohydrolase</fullName>
    </submittedName>
</protein>
<dbReference type="Pfam" id="PF26549">
    <property type="entry name" value="Tricorn_N"/>
    <property type="match status" value="1"/>
</dbReference>
<dbReference type="Pfam" id="PF07676">
    <property type="entry name" value="PD40"/>
    <property type="match status" value="2"/>
</dbReference>
<dbReference type="InterPro" id="IPR032466">
    <property type="entry name" value="Metal_Hydrolase"/>
</dbReference>
<dbReference type="InterPro" id="IPR006680">
    <property type="entry name" value="Amidohydro-rel"/>
</dbReference>
<dbReference type="GO" id="GO:0016810">
    <property type="term" value="F:hydrolase activity, acting on carbon-nitrogen (but not peptide) bonds"/>
    <property type="evidence" value="ECO:0007669"/>
    <property type="project" value="InterPro"/>
</dbReference>
<dbReference type="SUPFAM" id="SSF82171">
    <property type="entry name" value="DPP6 N-terminal domain-like"/>
    <property type="match status" value="2"/>
</dbReference>